<proteinExistence type="predicted"/>
<evidence type="ECO:0000313" key="2">
    <source>
        <dbReference type="Proteomes" id="UP001162501"/>
    </source>
</evidence>
<name>A0AC59ZPN0_RANTA</name>
<dbReference type="Proteomes" id="UP001162501">
    <property type="component" value="Chromosome 30"/>
</dbReference>
<protein>
    <submittedName>
        <fullName evidence="1">Uncharacterized protein</fullName>
    </submittedName>
</protein>
<evidence type="ECO:0000313" key="1">
    <source>
        <dbReference type="EMBL" id="CAN0464917.1"/>
    </source>
</evidence>
<sequence length="156" mass="17023">MVRGAPSFSRGALWFPCKEAPAPALMRVKGIGLLFVYSWPHRRHHYGRCFKDSTPVPRRCARSAVGCQHQDPPGASPPTRPTGHLRLFEPKFLLGAQPSLVRNLRGLGSPWRFPKSRLAETMKSEASRKGAPPTTQVPAGPHPGPFPPTQTGSQTG</sequence>
<organism evidence="1 2">
    <name type="scientific">Rangifer tarandus platyrhynchus</name>
    <name type="common">Svalbard reindeer</name>
    <dbReference type="NCBI Taxonomy" id="3082113"/>
    <lineage>
        <taxon>Eukaryota</taxon>
        <taxon>Metazoa</taxon>
        <taxon>Chordata</taxon>
        <taxon>Craniata</taxon>
        <taxon>Vertebrata</taxon>
        <taxon>Euteleostomi</taxon>
        <taxon>Mammalia</taxon>
        <taxon>Eutheria</taxon>
        <taxon>Laurasiatheria</taxon>
        <taxon>Artiodactyla</taxon>
        <taxon>Ruminantia</taxon>
        <taxon>Pecora</taxon>
        <taxon>Cervidae</taxon>
        <taxon>Odocoileinae</taxon>
        <taxon>Rangifer</taxon>
    </lineage>
</organism>
<reference evidence="1" key="1">
    <citation type="submission" date="2023-05" db="EMBL/GenBank/DDBJ databases">
        <authorList>
            <consortium name="ELIXIR-Norway"/>
        </authorList>
    </citation>
    <scope>NUCLEOTIDE SEQUENCE</scope>
</reference>
<dbReference type="EMBL" id="OX596114">
    <property type="protein sequence ID" value="CAN0464917.1"/>
    <property type="molecule type" value="Genomic_DNA"/>
</dbReference>
<reference evidence="1" key="2">
    <citation type="submission" date="2025-03" db="EMBL/GenBank/DDBJ databases">
        <authorList>
            <consortium name="ELIXIR-Norway"/>
            <consortium name="Elixir Norway"/>
        </authorList>
    </citation>
    <scope>NUCLEOTIDE SEQUENCE</scope>
</reference>
<gene>
    <name evidence="1" type="ORF">MRATA1EN22A_LOCUS20223</name>
</gene>
<accession>A0AC59ZPN0</accession>